<dbReference type="OrthoDB" id="9786621at2"/>
<evidence type="ECO:0000313" key="1">
    <source>
        <dbReference type="EMBL" id="AYG00134.1"/>
    </source>
</evidence>
<dbReference type="PIRSF" id="PIRSF031551">
    <property type="entry name" value="DUF1706"/>
    <property type="match status" value="1"/>
</dbReference>
<accession>A0A387BCQ0</accession>
<sequence>MVKATNKSELIFYSQKNWEKLWKLINDMDEEMKNGTFRFNPEGKKEQHWSRDKNTRDVLAHLYEWHKLLLNFVMKNRQGEHISFLPIPYSWKNYGDMNEKFWEKNQKISFEDLKQQIFQTHQELITLIGTFSNDELYIKKYFNWTGTTSLGQYFQSSLPSHYDWALKKLRLHKKTFQN</sequence>
<dbReference type="KEGG" id="lact:D7I46_02955"/>
<name>A0A387BCQ0_9LACT</name>
<proteinExistence type="predicted"/>
<dbReference type="PANTHER" id="PTHR40658:SF4">
    <property type="entry name" value="HYPOTHETICAL CYTOSOLIC PROTEIN"/>
    <property type="match status" value="1"/>
</dbReference>
<dbReference type="InterPro" id="IPR012550">
    <property type="entry name" value="DUF1706"/>
</dbReference>
<dbReference type="Pfam" id="PF08020">
    <property type="entry name" value="DUF1706"/>
    <property type="match status" value="1"/>
</dbReference>
<dbReference type="AlphaFoldDB" id="A0A387BCQ0"/>
<dbReference type="RefSeq" id="WP_120771522.1">
    <property type="nucleotide sequence ID" value="NZ_CP032627.1"/>
</dbReference>
<gene>
    <name evidence="1" type="ORF">D7I46_02955</name>
</gene>
<dbReference type="Gene3D" id="1.20.120.450">
    <property type="entry name" value="dinb family like domain"/>
    <property type="match status" value="1"/>
</dbReference>
<organism evidence="1 2">
    <name type="scientific">Lactococcus allomyrinae</name>
    <dbReference type="NCBI Taxonomy" id="2419773"/>
    <lineage>
        <taxon>Bacteria</taxon>
        <taxon>Bacillati</taxon>
        <taxon>Bacillota</taxon>
        <taxon>Bacilli</taxon>
        <taxon>Lactobacillales</taxon>
        <taxon>Streptococcaceae</taxon>
        <taxon>Lactococcus</taxon>
    </lineage>
</organism>
<dbReference type="InterPro" id="IPR034660">
    <property type="entry name" value="DinB/YfiT-like"/>
</dbReference>
<keyword evidence="2" id="KW-1185">Reference proteome</keyword>
<dbReference type="PANTHER" id="PTHR40658">
    <property type="match status" value="1"/>
</dbReference>
<dbReference type="EMBL" id="CP032627">
    <property type="protein sequence ID" value="AYG00134.1"/>
    <property type="molecule type" value="Genomic_DNA"/>
</dbReference>
<reference evidence="1 2" key="1">
    <citation type="submission" date="2018-09" db="EMBL/GenBank/DDBJ databases">
        <title>Genome sequencing of strain 1JSPR-7.</title>
        <authorList>
            <person name="Heo J."/>
            <person name="Kim S.-J."/>
            <person name="Kwon S.-W."/>
        </authorList>
    </citation>
    <scope>NUCLEOTIDE SEQUENCE [LARGE SCALE GENOMIC DNA]</scope>
    <source>
        <strain evidence="1 2">1JSPR-7</strain>
    </source>
</reference>
<evidence type="ECO:0000313" key="2">
    <source>
        <dbReference type="Proteomes" id="UP000269374"/>
    </source>
</evidence>
<protein>
    <submittedName>
        <fullName evidence="1">DfsB family protein</fullName>
    </submittedName>
</protein>
<dbReference type="Proteomes" id="UP000269374">
    <property type="component" value="Chromosome"/>
</dbReference>